<dbReference type="STRING" id="2052828.ATO67_21585"/>
<proteinExistence type="predicted"/>
<dbReference type="RefSeq" id="WP_067653841.1">
    <property type="nucleotide sequence ID" value="NZ_KQ961039.1"/>
</dbReference>
<evidence type="ECO:0000313" key="2">
    <source>
        <dbReference type="EMBL" id="KXG86981.1"/>
    </source>
</evidence>
<evidence type="ECO:0000313" key="3">
    <source>
        <dbReference type="Proteomes" id="UP000070498"/>
    </source>
</evidence>
<dbReference type="SUPFAM" id="SSF55729">
    <property type="entry name" value="Acyl-CoA N-acyltransferases (Nat)"/>
    <property type="match status" value="1"/>
</dbReference>
<dbReference type="Gene3D" id="3.40.630.30">
    <property type="match status" value="1"/>
</dbReference>
<accession>A0A135P6C4</accession>
<feature type="domain" description="N-acetyltransferase" evidence="1">
    <location>
        <begin position="1"/>
        <end position="144"/>
    </location>
</feature>
<name>A0A135P6C4_9HYPH</name>
<organism evidence="2 3">
    <name type="scientific">Agrobacterium bohemicum</name>
    <dbReference type="NCBI Taxonomy" id="2052828"/>
    <lineage>
        <taxon>Bacteria</taxon>
        <taxon>Pseudomonadati</taxon>
        <taxon>Pseudomonadota</taxon>
        <taxon>Alphaproteobacteria</taxon>
        <taxon>Hyphomicrobiales</taxon>
        <taxon>Rhizobiaceae</taxon>
        <taxon>Rhizobium/Agrobacterium group</taxon>
        <taxon>Agrobacterium</taxon>
    </lineage>
</organism>
<dbReference type="EMBL" id="LNUW01000010">
    <property type="protein sequence ID" value="KXG86981.1"/>
    <property type="molecule type" value="Genomic_DNA"/>
</dbReference>
<dbReference type="NCBIfam" id="NF040501">
    <property type="entry name" value="resist_ArsN2"/>
    <property type="match status" value="1"/>
</dbReference>
<dbReference type="Pfam" id="PF13673">
    <property type="entry name" value="Acetyltransf_10"/>
    <property type="match status" value="1"/>
</dbReference>
<dbReference type="InterPro" id="IPR016181">
    <property type="entry name" value="Acyl_CoA_acyltransferase"/>
</dbReference>
<dbReference type="PROSITE" id="PS51186">
    <property type="entry name" value="GNAT"/>
    <property type="match status" value="1"/>
</dbReference>
<keyword evidence="3" id="KW-1185">Reference proteome</keyword>
<comment type="caution">
    <text evidence="2">The sequence shown here is derived from an EMBL/GenBank/DDBJ whole genome shotgun (WGS) entry which is preliminary data.</text>
</comment>
<protein>
    <submittedName>
        <fullName evidence="2">Arsenate reductase</fullName>
    </submittedName>
</protein>
<evidence type="ECO:0000259" key="1">
    <source>
        <dbReference type="PROSITE" id="PS51186"/>
    </source>
</evidence>
<dbReference type="GO" id="GO:0016747">
    <property type="term" value="F:acyltransferase activity, transferring groups other than amino-acyl groups"/>
    <property type="evidence" value="ECO:0007669"/>
    <property type="project" value="InterPro"/>
</dbReference>
<sequence length="146" mass="15853">MSALSVEQVHGSDLDLKKALLEADLPTDDIEDEGRTFFRIVSDDNQTVGFAGLEACEDDKLLRSVVMLPGQRRKGFGHAAVSAALVHVEPGRDVFLVTTNASPFFARLSFIEVQRENLPAAVLATRQLSSLCPSSATIMKLTRPPT</sequence>
<dbReference type="Proteomes" id="UP000070498">
    <property type="component" value="Unassembled WGS sequence"/>
</dbReference>
<gene>
    <name evidence="2" type="ORF">ATO67_21585</name>
</gene>
<dbReference type="AlphaFoldDB" id="A0A135P6C4"/>
<dbReference type="InterPro" id="IPR000182">
    <property type="entry name" value="GNAT_dom"/>
</dbReference>
<dbReference type="CDD" id="cd04301">
    <property type="entry name" value="NAT_SF"/>
    <property type="match status" value="1"/>
</dbReference>
<reference evidence="2 3" key="1">
    <citation type="submission" date="2015-11" db="EMBL/GenBank/DDBJ databases">
        <title>Draft genome sequence of Agrobacterium sp. R89-1.</title>
        <authorList>
            <person name="Zahradnik J."/>
            <person name="Kyslikova E."/>
            <person name="Palyzova A."/>
            <person name="Kyslik P."/>
        </authorList>
    </citation>
    <scope>NUCLEOTIDE SEQUENCE [LARGE SCALE GENOMIC DNA]</scope>
    <source>
        <strain evidence="2 3">R89-1</strain>
    </source>
</reference>